<feature type="compositionally biased region" description="Polar residues" evidence="2">
    <location>
        <begin position="317"/>
        <end position="337"/>
    </location>
</feature>
<proteinExistence type="inferred from homology"/>
<evidence type="ECO:0000256" key="1">
    <source>
        <dbReference type="ARBA" id="ARBA00008839"/>
    </source>
</evidence>
<feature type="region of interest" description="Disordered" evidence="2">
    <location>
        <begin position="280"/>
        <end position="299"/>
    </location>
</feature>
<dbReference type="PANTHER" id="PTHR12353:SF1">
    <property type="entry name" value="DISKS LARGE-ASSOCIATED PROTEIN 5"/>
    <property type="match status" value="1"/>
</dbReference>
<accession>A0A7R8WAH2</accession>
<dbReference type="PANTHER" id="PTHR12353">
    <property type="entry name" value="DISKS LARGE-ASSOCIATED PROTEIN DAP SAP90/PSD-95-ASSOCIATED PROTEIN"/>
    <property type="match status" value="1"/>
</dbReference>
<reference evidence="3" key="1">
    <citation type="submission" date="2020-11" db="EMBL/GenBank/DDBJ databases">
        <authorList>
            <person name="Tran Van P."/>
        </authorList>
    </citation>
    <scope>NUCLEOTIDE SEQUENCE</scope>
</reference>
<dbReference type="Pfam" id="PF03359">
    <property type="entry name" value="GKAP"/>
    <property type="match status" value="1"/>
</dbReference>
<dbReference type="AlphaFoldDB" id="A0A7R8WAH2"/>
<name>A0A7R8WAH2_9CRUS</name>
<evidence type="ECO:0000256" key="2">
    <source>
        <dbReference type="SAM" id="MobiDB-lite"/>
    </source>
</evidence>
<protein>
    <submittedName>
        <fullName evidence="3">Uncharacterized protein</fullName>
    </submittedName>
</protein>
<feature type="compositionally biased region" description="Basic and acidic residues" evidence="2">
    <location>
        <begin position="566"/>
        <end position="575"/>
    </location>
</feature>
<sequence>MLRPEKIIDIDVSPITSDGDDVDFGVSPASASMSLREEVLRKSCTFNRGRYMYSPGAKARRPDMDSILEDRVVGQFDHLEGSPFVNNRRGNRRTNDAFMDDTSPTGNSMISTPDKLPLSDTVAEWKNRFLDDTSIIVNGPAPDASIAPQDCTSDSVAAWKERFADDTSLMDSQNSSMQNFSMSESFVAWKNRVMSDDVSTVANTQANDTTNDFSMSLLRGSLLGSMNGFLEDSEMTTPNEVSTVKKAVRRSSRLAMSTVKLNTSNTSKQGYLGGPAQLSFSDSSLEAPPTVKKRSAINQNTTTPAAAFSIIDTNASSTSSSKAIPQPSANATTQSISAAGAMEEPSTKAVDQPSSEKIEQPSDQPSTSESVDSHLQIPDPPEEYVQFKTAGDAKASMDRAVRYLEAMALRWERKNESSVPEAFRGEAAAAVGKARLLATSKIKQFADLVQRSENGEKEGGFPIGVMDLQGFWELVMIQILKVKEAFETLETMESQGWLTKSPRKSQRKKPKTFGFAVKRPRLSKGKPVAAKSKLGDLIKAKRAAMAEEATPVAVDVLAGSSSEVPEETRDIEKTMPAKRVSRKRSARLLSETKELDNQTTAPPKDAPRTTGKRRSSKRTALVPTTESQEEQMDEAAADEGSPKPKRASLSVEQRHGEGGQHHNAASNFTFDDLLLQTQGCATPAIAVPDGLESR</sequence>
<feature type="region of interest" description="Disordered" evidence="2">
    <location>
        <begin position="317"/>
        <end position="379"/>
    </location>
</feature>
<feature type="compositionally biased region" description="Polar residues" evidence="2">
    <location>
        <begin position="102"/>
        <end position="111"/>
    </location>
</feature>
<evidence type="ECO:0000313" key="3">
    <source>
        <dbReference type="EMBL" id="CAD7225545.1"/>
    </source>
</evidence>
<feature type="region of interest" description="Disordered" evidence="2">
    <location>
        <begin position="83"/>
        <end position="115"/>
    </location>
</feature>
<organism evidence="3">
    <name type="scientific">Cyprideis torosa</name>
    <dbReference type="NCBI Taxonomy" id="163714"/>
    <lineage>
        <taxon>Eukaryota</taxon>
        <taxon>Metazoa</taxon>
        <taxon>Ecdysozoa</taxon>
        <taxon>Arthropoda</taxon>
        <taxon>Crustacea</taxon>
        <taxon>Oligostraca</taxon>
        <taxon>Ostracoda</taxon>
        <taxon>Podocopa</taxon>
        <taxon>Podocopida</taxon>
        <taxon>Cytherocopina</taxon>
        <taxon>Cytheroidea</taxon>
        <taxon>Cytherideidae</taxon>
        <taxon>Cyprideis</taxon>
    </lineage>
</organism>
<feature type="compositionally biased region" description="Acidic residues" evidence="2">
    <location>
        <begin position="627"/>
        <end position="637"/>
    </location>
</feature>
<comment type="similarity">
    <text evidence="1">Belongs to the SAPAP family.</text>
</comment>
<dbReference type="OrthoDB" id="10023951at2759"/>
<gene>
    <name evidence="3" type="ORF">CTOB1V02_LOCUS3483</name>
</gene>
<feature type="region of interest" description="Disordered" evidence="2">
    <location>
        <begin position="560"/>
        <end position="665"/>
    </location>
</feature>
<dbReference type="EMBL" id="OB660597">
    <property type="protein sequence ID" value="CAD7225545.1"/>
    <property type="molecule type" value="Genomic_DNA"/>
</dbReference>
<feature type="compositionally biased region" description="Polar residues" evidence="2">
    <location>
        <begin position="361"/>
        <end position="370"/>
    </location>
</feature>
<dbReference type="InterPro" id="IPR005026">
    <property type="entry name" value="SAPAP"/>
</dbReference>
<dbReference type="GO" id="GO:0023052">
    <property type="term" value="P:signaling"/>
    <property type="evidence" value="ECO:0007669"/>
    <property type="project" value="InterPro"/>
</dbReference>